<reference evidence="1 2" key="1">
    <citation type="submission" date="2015-01" db="EMBL/GenBank/DDBJ databases">
        <title>The Genome Sequence of Ochroconis gallopava CBS43764.</title>
        <authorList>
            <consortium name="The Broad Institute Genomics Platform"/>
            <person name="Cuomo C."/>
            <person name="de Hoog S."/>
            <person name="Gorbushina A."/>
            <person name="Stielow B."/>
            <person name="Teixiera M."/>
            <person name="Abouelleil A."/>
            <person name="Chapman S.B."/>
            <person name="Priest M."/>
            <person name="Young S.K."/>
            <person name="Wortman J."/>
            <person name="Nusbaum C."/>
            <person name="Birren B."/>
        </authorList>
    </citation>
    <scope>NUCLEOTIDE SEQUENCE [LARGE SCALE GENOMIC DNA]</scope>
    <source>
        <strain evidence="1 2">CBS 43764</strain>
    </source>
</reference>
<sequence>MVATSVSRTSAKRTPFPFLDLPFEIRLQVYEILLQQDRTLDLGSDYNAKLTRLFLLFLVCRQIHREAYPVFYGINTFRIFSTDAPRTRRPLLSRMPPHHRAAVTKLELRLGPDWRKPTWKLTPKYGMADFTSLRLLKVFVELDPEDSAICREWMASWSSYTDFSVQLMENLVDATPNGISEVVFDGYPSVHKNGPLMRALLGFWTRQGAKISYGPIRGWANEKADQDAPSKEITLLSKSLSHLSLGFPAF</sequence>
<gene>
    <name evidence="1" type="ORF">PV09_00412</name>
</gene>
<dbReference type="HOGENOM" id="CLU_057896_1_0_1"/>
<evidence type="ECO:0008006" key="3">
    <source>
        <dbReference type="Google" id="ProtNLM"/>
    </source>
</evidence>
<name>A0A0D2BDS7_9PEZI</name>
<dbReference type="OrthoDB" id="5372935at2759"/>
<dbReference type="InParanoid" id="A0A0D2BDS7"/>
<proteinExistence type="predicted"/>
<dbReference type="GeneID" id="27308385"/>
<evidence type="ECO:0000313" key="1">
    <source>
        <dbReference type="EMBL" id="KIW09539.1"/>
    </source>
</evidence>
<dbReference type="RefSeq" id="XP_016219408.1">
    <property type="nucleotide sequence ID" value="XM_016353151.1"/>
</dbReference>
<dbReference type="EMBL" id="KN847529">
    <property type="protein sequence ID" value="KIW09539.1"/>
    <property type="molecule type" value="Genomic_DNA"/>
</dbReference>
<dbReference type="InterPro" id="IPR038883">
    <property type="entry name" value="AN11006-like"/>
</dbReference>
<dbReference type="PANTHER" id="PTHR42085:SF2">
    <property type="entry name" value="F-BOX DOMAIN-CONTAINING PROTEIN"/>
    <property type="match status" value="1"/>
</dbReference>
<dbReference type="PANTHER" id="PTHR42085">
    <property type="entry name" value="F-BOX DOMAIN-CONTAINING PROTEIN"/>
    <property type="match status" value="1"/>
</dbReference>
<dbReference type="VEuPathDB" id="FungiDB:PV09_00412"/>
<keyword evidence="2" id="KW-1185">Reference proteome</keyword>
<dbReference type="Proteomes" id="UP000053259">
    <property type="component" value="Unassembled WGS sequence"/>
</dbReference>
<evidence type="ECO:0000313" key="2">
    <source>
        <dbReference type="Proteomes" id="UP000053259"/>
    </source>
</evidence>
<dbReference type="AlphaFoldDB" id="A0A0D2BDS7"/>
<dbReference type="STRING" id="253628.A0A0D2BDS7"/>
<accession>A0A0D2BDS7</accession>
<organism evidence="1 2">
    <name type="scientific">Verruconis gallopava</name>
    <dbReference type="NCBI Taxonomy" id="253628"/>
    <lineage>
        <taxon>Eukaryota</taxon>
        <taxon>Fungi</taxon>
        <taxon>Dikarya</taxon>
        <taxon>Ascomycota</taxon>
        <taxon>Pezizomycotina</taxon>
        <taxon>Dothideomycetes</taxon>
        <taxon>Pleosporomycetidae</taxon>
        <taxon>Venturiales</taxon>
        <taxon>Sympoventuriaceae</taxon>
        <taxon>Verruconis</taxon>
    </lineage>
</organism>
<protein>
    <recommendedName>
        <fullName evidence="3">F-box domain-containing protein</fullName>
    </recommendedName>
</protein>